<dbReference type="Proteomes" id="UP000269669">
    <property type="component" value="Unassembled WGS sequence"/>
</dbReference>
<dbReference type="EMBL" id="RSDW01000001">
    <property type="protein sequence ID" value="RSL17229.1"/>
    <property type="molecule type" value="Genomic_DNA"/>
</dbReference>
<sequence length="80" mass="7969">MSEKIRVYENLTGPLKASQAGADGVVGLGETEPSEVAARSADGGGGSSSAKPGVEEYSASPHASGGSGIARRSPTHDLEK</sequence>
<protein>
    <submittedName>
        <fullName evidence="2">Uncharacterized protein</fullName>
    </submittedName>
</protein>
<dbReference type="AlphaFoldDB" id="A0A428MK87"/>
<evidence type="ECO:0000313" key="3">
    <source>
        <dbReference type="Proteomes" id="UP000269669"/>
    </source>
</evidence>
<reference evidence="2 3" key="1">
    <citation type="submission" date="2018-12" db="EMBL/GenBank/DDBJ databases">
        <title>Sequencing of bacterial isolates from soil warming experiment in Harvard Forest, Massachusetts, USA.</title>
        <authorList>
            <person name="Deangelis K."/>
        </authorList>
    </citation>
    <scope>NUCLEOTIDE SEQUENCE [LARGE SCALE GENOMIC DNA]</scope>
    <source>
        <strain evidence="2 3">EB153</strain>
    </source>
</reference>
<name>A0A428MK87_9BACT</name>
<accession>A0A428MK87</accession>
<organism evidence="2 3">
    <name type="scientific">Edaphobacter aggregans</name>
    <dbReference type="NCBI Taxonomy" id="570835"/>
    <lineage>
        <taxon>Bacteria</taxon>
        <taxon>Pseudomonadati</taxon>
        <taxon>Acidobacteriota</taxon>
        <taxon>Terriglobia</taxon>
        <taxon>Terriglobales</taxon>
        <taxon>Acidobacteriaceae</taxon>
        <taxon>Edaphobacter</taxon>
    </lineage>
</organism>
<evidence type="ECO:0000256" key="1">
    <source>
        <dbReference type="SAM" id="MobiDB-lite"/>
    </source>
</evidence>
<proteinExistence type="predicted"/>
<evidence type="ECO:0000313" key="2">
    <source>
        <dbReference type="EMBL" id="RSL17229.1"/>
    </source>
</evidence>
<feature type="region of interest" description="Disordered" evidence="1">
    <location>
        <begin position="1"/>
        <end position="80"/>
    </location>
</feature>
<comment type="caution">
    <text evidence="2">The sequence shown here is derived from an EMBL/GenBank/DDBJ whole genome shotgun (WGS) entry which is preliminary data.</text>
</comment>
<gene>
    <name evidence="2" type="ORF">EDE15_2759</name>
</gene>
<keyword evidence="3" id="KW-1185">Reference proteome</keyword>